<feature type="region of interest" description="Disordered" evidence="5">
    <location>
        <begin position="1407"/>
        <end position="1434"/>
    </location>
</feature>
<protein>
    <submittedName>
        <fullName evidence="8">Acyltransferase domain-containing protein</fullName>
    </submittedName>
</protein>
<dbReference type="InterPro" id="IPR036736">
    <property type="entry name" value="ACP-like_sf"/>
</dbReference>
<keyword evidence="1" id="KW-0596">Phosphopantetheine</keyword>
<evidence type="ECO:0000313" key="8">
    <source>
        <dbReference type="EMBL" id="MBD2252598.1"/>
    </source>
</evidence>
<comment type="caution">
    <text evidence="8">The sequence shown here is derived from an EMBL/GenBank/DDBJ whole genome shotgun (WGS) entry which is preliminary data.</text>
</comment>
<organism evidence="8 9">
    <name type="scientific">Nostoc parmelioides FACHB-3921</name>
    <dbReference type="NCBI Taxonomy" id="2692909"/>
    <lineage>
        <taxon>Bacteria</taxon>
        <taxon>Bacillati</taxon>
        <taxon>Cyanobacteriota</taxon>
        <taxon>Cyanophyceae</taxon>
        <taxon>Nostocales</taxon>
        <taxon>Nostocaceae</taxon>
        <taxon>Nostoc</taxon>
    </lineage>
</organism>
<dbReference type="InterPro" id="IPR020806">
    <property type="entry name" value="PKS_PP-bd"/>
</dbReference>
<feature type="domain" description="Ketosynthase family 3 (KS3)" evidence="7">
    <location>
        <begin position="36"/>
        <end position="462"/>
    </location>
</feature>
<dbReference type="Pfam" id="PF00550">
    <property type="entry name" value="PP-binding"/>
    <property type="match status" value="1"/>
</dbReference>
<dbReference type="RefSeq" id="WP_190568177.1">
    <property type="nucleotide sequence ID" value="NZ_JACJQL010000020.1"/>
</dbReference>
<dbReference type="Pfam" id="PF22621">
    <property type="entry name" value="CurL-like_PKS_C"/>
    <property type="match status" value="1"/>
</dbReference>
<feature type="coiled-coil region" evidence="4">
    <location>
        <begin position="14"/>
        <end position="41"/>
    </location>
</feature>
<dbReference type="GO" id="GO:0016746">
    <property type="term" value="F:acyltransferase activity"/>
    <property type="evidence" value="ECO:0007669"/>
    <property type="project" value="UniProtKB-KW"/>
</dbReference>
<dbReference type="SMART" id="SM00827">
    <property type="entry name" value="PKS_AT"/>
    <property type="match status" value="1"/>
</dbReference>
<dbReference type="CDD" id="cd00833">
    <property type="entry name" value="PKS"/>
    <property type="match status" value="1"/>
</dbReference>
<proteinExistence type="predicted"/>
<dbReference type="InterPro" id="IPR016035">
    <property type="entry name" value="Acyl_Trfase/lysoPLipase"/>
</dbReference>
<feature type="domain" description="Carrier" evidence="6">
    <location>
        <begin position="1436"/>
        <end position="1512"/>
    </location>
</feature>
<dbReference type="InterPro" id="IPR006162">
    <property type="entry name" value="Ppantetheine_attach_site"/>
</dbReference>
<keyword evidence="2" id="KW-0597">Phosphoprotein</keyword>
<dbReference type="InterPro" id="IPR049490">
    <property type="entry name" value="C883_1060-like_KR_N"/>
</dbReference>
<evidence type="ECO:0000256" key="1">
    <source>
        <dbReference type="ARBA" id="ARBA00022450"/>
    </source>
</evidence>
<dbReference type="Proteomes" id="UP000621307">
    <property type="component" value="Unassembled WGS sequence"/>
</dbReference>
<dbReference type="Gene3D" id="3.40.47.10">
    <property type="match status" value="1"/>
</dbReference>
<name>A0ABR8BER4_9NOSO</name>
<evidence type="ECO:0000256" key="3">
    <source>
        <dbReference type="ARBA" id="ARBA00022679"/>
    </source>
</evidence>
<evidence type="ECO:0000313" key="9">
    <source>
        <dbReference type="Proteomes" id="UP000621307"/>
    </source>
</evidence>
<dbReference type="Gene3D" id="3.40.50.720">
    <property type="entry name" value="NAD(P)-binding Rossmann-like Domain"/>
    <property type="match status" value="1"/>
</dbReference>
<dbReference type="InterPro" id="IPR014030">
    <property type="entry name" value="Ketoacyl_synth_N"/>
</dbReference>
<dbReference type="InterPro" id="IPR014031">
    <property type="entry name" value="Ketoacyl_synth_C"/>
</dbReference>
<dbReference type="Pfam" id="PF21394">
    <property type="entry name" value="Beta-ketacyl_N"/>
    <property type="match status" value="1"/>
</dbReference>
<keyword evidence="3" id="KW-0808">Transferase</keyword>
<dbReference type="PROSITE" id="PS50075">
    <property type="entry name" value="CARRIER"/>
    <property type="match status" value="1"/>
</dbReference>
<dbReference type="Pfam" id="PF00109">
    <property type="entry name" value="ketoacyl-synt"/>
    <property type="match status" value="1"/>
</dbReference>
<evidence type="ECO:0000256" key="5">
    <source>
        <dbReference type="SAM" id="MobiDB-lite"/>
    </source>
</evidence>
<dbReference type="InterPro" id="IPR009081">
    <property type="entry name" value="PP-bd_ACP"/>
</dbReference>
<gene>
    <name evidence="8" type="ORF">H6G14_14965</name>
</gene>
<dbReference type="Pfam" id="PF00698">
    <property type="entry name" value="Acyl_transf_1"/>
    <property type="match status" value="1"/>
</dbReference>
<dbReference type="SMART" id="SM00823">
    <property type="entry name" value="PKS_PP"/>
    <property type="match status" value="1"/>
</dbReference>
<dbReference type="InterPro" id="IPR050091">
    <property type="entry name" value="PKS_NRPS_Biosynth_Enz"/>
</dbReference>
<dbReference type="SUPFAM" id="SSF47336">
    <property type="entry name" value="ACP-like"/>
    <property type="match status" value="1"/>
</dbReference>
<dbReference type="Gene3D" id="3.30.70.250">
    <property type="entry name" value="Malonyl-CoA ACP transacylase, ACP-binding"/>
    <property type="match status" value="1"/>
</dbReference>
<dbReference type="PANTHER" id="PTHR43775:SF51">
    <property type="entry name" value="INACTIVE PHENOLPHTHIOCEROL SYNTHESIS POLYKETIDE SYNTHASE TYPE I PKS1-RELATED"/>
    <property type="match status" value="1"/>
</dbReference>
<evidence type="ECO:0000259" key="6">
    <source>
        <dbReference type="PROSITE" id="PS50075"/>
    </source>
</evidence>
<evidence type="ECO:0000259" key="7">
    <source>
        <dbReference type="PROSITE" id="PS52004"/>
    </source>
</evidence>
<dbReference type="EMBL" id="JACJQL010000020">
    <property type="protein sequence ID" value="MBD2252598.1"/>
    <property type="molecule type" value="Genomic_DNA"/>
</dbReference>
<dbReference type="InterPro" id="IPR014043">
    <property type="entry name" value="Acyl_transferase_dom"/>
</dbReference>
<keyword evidence="9" id="KW-1185">Reference proteome</keyword>
<keyword evidence="4" id="KW-0175">Coiled coil</keyword>
<dbReference type="InterPro" id="IPR013968">
    <property type="entry name" value="PKS_KR"/>
</dbReference>
<feature type="compositionally biased region" description="Polar residues" evidence="5">
    <location>
        <begin position="1412"/>
        <end position="1434"/>
    </location>
</feature>
<sequence length="1543" mass="170129">MNYSIDDIKNHPASERILAALKEARNKLEAVELERSEEVAIIGIAGRFPGAKNVDEFWDNLKNGVNSIEFLSDEELLANGVNAEDLEKPNYVRAYASLAGIDEFDAGFFGYSPREAEILDPQHRLFLECAWEALENAGYDSEQYSGNIGVYGGAALNSYLVNLASNSHYRENSDRTQVVISNVMGLMPTRVSYKLNLTGASCGIQTGCSTSLVSVHIACQSLLNKECDMALAGGVSIGIGERTGYLYQEDGVLSADGYCRAFDVNAKGTVFGNGVGIVVLKRLRNAIQDGDHIYAIIKATAINNDGSQKVGLTAPSVTGQAKAITAALAKAKINPETIQYIETHGTGTALGDPIEIAALTKAFSPHTHQKQFCAVGSVKTNIGHLDAAAGISGLIKTALALKHKQIPPSLNFTAANPQIDFANSPFFVNTQLTPWINHQYPRRAGVSSFGMGGTNAHAILEEAPKQFKIQNSKFKINYHLLCLSAKSEKALEQATINLATHLQKHPELNLADVAYTLQIGRRAFNHRRCLVCQTSAQAIEILTGGVDASQLLSYSPENTEPSIVFMFPGQGSQYLNMGQELYNTEPVFRKEIDHCSELLQPHLGCDLPSILFKQDNENLPSPQSPVPITQTTYAQPALFAVEYALAKLWLSYGIQPQAMIGHSIGEYVAATLAGVFTLADALAIVAQRGKLMQQCPSGVMLSVSLAPEKLQSFLTDDLVIAVHNAPQLCVVSGTEAAITLLEKLLTHQNITHRRLHTSHAFHSPLMETAVTPLMQILHNIPLHPPQIPFISNVTGTWITPEQATNPNYWATHLRQPVLFAEGIKQLQQTPNQIFLEVGFSQTLSSIIRQFPDAPLTLSSGRHPQDTQSDVALICKTLGQLWLRGVSVNWSEFYTEQQPQRLPLPTYPFERQRYWVERYPLAETTSSSSKTLQKQEEISNWFYLPSWRQQPLLRSAAPLHKQRYLVFCHAGEMGEKLVQHLQESGQEVITVEPGTAFTRVGDNYKIAPHNPEDYKTLWLQLQTDDKLPDVIIHSWTLQERTNFQQQQNLGFYSLLWLTQALSSSSLSIYVLTEQVQNVLGNETLNPNDATILGLIKVIPQEYPNLNCQHIDVAISDINFQQIVREITTNSPDKFVAYRGRTRWIQEFQPISLPNPEPTQLPLKSEGVYVIAGDLVEGLGLIYAKFLTSTVNAKLVFLGRSDLPQPKEWDNWLATHGRQDAVSHCIQQLQGLQAQGCEFLFTSVDLGDISQVEEAIAHSLTRFGKINGVIHAGAMGDRASCLIRNLTIPECEKQFHTKIHGLLALETALQNQHLDFFLLQSSLSSVVGGIGFAAYAGVNCFMDATAHQRSQTNHTPWLSINWDAVSLAEITTPTGAALVDLAMTPQEVWQVTERILAQPIAPQITVSPVDLASRQKSQPPEQSTTNHTRPQIATTYVPPSNEIEARVTELMENLLGISPIGVNDNFFELGGHSLLAIQAVSQLREEFQVELPMRQFLFESPTIAGIAKIIIENQSSMTDDTEALAALIDQVEHMTPTQVQELLAE</sequence>
<dbReference type="SUPFAM" id="SSF51735">
    <property type="entry name" value="NAD(P)-binding Rossmann-fold domains"/>
    <property type="match status" value="2"/>
</dbReference>
<dbReference type="SMART" id="SM00825">
    <property type="entry name" value="PKS_KS"/>
    <property type="match status" value="1"/>
</dbReference>
<dbReference type="SUPFAM" id="SSF55048">
    <property type="entry name" value="Probable ACP-binding domain of malonyl-CoA ACP transacylase"/>
    <property type="match status" value="1"/>
</dbReference>
<dbReference type="Gene3D" id="3.40.366.10">
    <property type="entry name" value="Malonyl-Coenzyme A Acyl Carrier Protein, domain 2"/>
    <property type="match status" value="1"/>
</dbReference>
<dbReference type="SUPFAM" id="SSF53901">
    <property type="entry name" value="Thiolase-like"/>
    <property type="match status" value="1"/>
</dbReference>
<dbReference type="Pfam" id="PF02801">
    <property type="entry name" value="Ketoacyl-synt_C"/>
    <property type="match status" value="1"/>
</dbReference>
<dbReference type="InterPro" id="IPR016036">
    <property type="entry name" value="Malonyl_transacylase_ACP-bd"/>
</dbReference>
<dbReference type="PANTHER" id="PTHR43775">
    <property type="entry name" value="FATTY ACID SYNTHASE"/>
    <property type="match status" value="1"/>
</dbReference>
<evidence type="ECO:0000256" key="4">
    <source>
        <dbReference type="SAM" id="Coils"/>
    </source>
</evidence>
<reference evidence="8 9" key="1">
    <citation type="journal article" date="2020" name="ISME J.">
        <title>Comparative genomics reveals insights into cyanobacterial evolution and habitat adaptation.</title>
        <authorList>
            <person name="Chen M.Y."/>
            <person name="Teng W.K."/>
            <person name="Zhao L."/>
            <person name="Hu C.X."/>
            <person name="Zhou Y.K."/>
            <person name="Han B.P."/>
            <person name="Song L.R."/>
            <person name="Shu W.S."/>
        </authorList>
    </citation>
    <scope>NUCLEOTIDE SEQUENCE [LARGE SCALE GENOMIC DNA]</scope>
    <source>
        <strain evidence="8 9">FACHB-3921</strain>
    </source>
</reference>
<evidence type="ECO:0000256" key="2">
    <source>
        <dbReference type="ARBA" id="ARBA00022553"/>
    </source>
</evidence>
<dbReference type="CDD" id="cd08953">
    <property type="entry name" value="KR_2_SDR_x"/>
    <property type="match status" value="1"/>
</dbReference>
<dbReference type="Gene3D" id="3.30.70.3290">
    <property type="match status" value="1"/>
</dbReference>
<dbReference type="InterPro" id="IPR001227">
    <property type="entry name" value="Ac_transferase_dom_sf"/>
</dbReference>
<dbReference type="InterPro" id="IPR020841">
    <property type="entry name" value="PKS_Beta-ketoAc_synthase_dom"/>
</dbReference>
<dbReference type="PROSITE" id="PS52004">
    <property type="entry name" value="KS3_2"/>
    <property type="match status" value="1"/>
</dbReference>
<dbReference type="InterPro" id="IPR036291">
    <property type="entry name" value="NAD(P)-bd_dom_sf"/>
</dbReference>
<keyword evidence="8" id="KW-0012">Acyltransferase</keyword>
<dbReference type="Pfam" id="PF08659">
    <property type="entry name" value="KR"/>
    <property type="match status" value="1"/>
</dbReference>
<dbReference type="PROSITE" id="PS00012">
    <property type="entry name" value="PHOSPHOPANTETHEINE"/>
    <property type="match status" value="1"/>
</dbReference>
<accession>A0ABR8BER4</accession>
<dbReference type="Gene3D" id="1.10.1200.10">
    <property type="entry name" value="ACP-like"/>
    <property type="match status" value="1"/>
</dbReference>
<dbReference type="InterPro" id="IPR016039">
    <property type="entry name" value="Thiolase-like"/>
</dbReference>
<dbReference type="SMART" id="SM00822">
    <property type="entry name" value="PKS_KR"/>
    <property type="match status" value="1"/>
</dbReference>
<dbReference type="InterPro" id="IPR057326">
    <property type="entry name" value="KR_dom"/>
</dbReference>
<dbReference type="SUPFAM" id="SSF52151">
    <property type="entry name" value="FabD/lysophospholipase-like"/>
    <property type="match status" value="1"/>
</dbReference>